<feature type="non-terminal residue" evidence="1">
    <location>
        <position position="65"/>
    </location>
</feature>
<keyword evidence="2" id="KW-1185">Reference proteome</keyword>
<sequence>MLTLIGTLLAGCGGSSITQTAETASYKVQLTLDGASFAEHTATIEVRDKSGQPAQVDQVVAAPLM</sequence>
<organism evidence="1 2">
    <name type="scientific">Kouleothrix aurantiaca</name>
    <dbReference type="NCBI Taxonomy" id="186479"/>
    <lineage>
        <taxon>Bacteria</taxon>
        <taxon>Bacillati</taxon>
        <taxon>Chloroflexota</taxon>
        <taxon>Chloroflexia</taxon>
        <taxon>Chloroflexales</taxon>
        <taxon>Roseiflexineae</taxon>
        <taxon>Roseiflexaceae</taxon>
        <taxon>Kouleothrix</taxon>
    </lineage>
</organism>
<proteinExistence type="predicted"/>
<protein>
    <recommendedName>
        <fullName evidence="3">YtkA-like domain-containing protein</fullName>
    </recommendedName>
</protein>
<name>A0A0P9FG66_9CHLR</name>
<dbReference type="AlphaFoldDB" id="A0A0P9FG66"/>
<accession>A0A0P9FG66</accession>
<evidence type="ECO:0000313" key="2">
    <source>
        <dbReference type="Proteomes" id="UP000050509"/>
    </source>
</evidence>
<dbReference type="Proteomes" id="UP000050509">
    <property type="component" value="Unassembled WGS sequence"/>
</dbReference>
<gene>
    <name evidence="1" type="ORF">SE17_17450</name>
</gene>
<dbReference type="EMBL" id="LJCR01000658">
    <property type="protein sequence ID" value="KPV52104.1"/>
    <property type="molecule type" value="Genomic_DNA"/>
</dbReference>
<evidence type="ECO:0008006" key="3">
    <source>
        <dbReference type="Google" id="ProtNLM"/>
    </source>
</evidence>
<comment type="caution">
    <text evidence="1">The sequence shown here is derived from an EMBL/GenBank/DDBJ whole genome shotgun (WGS) entry which is preliminary data.</text>
</comment>
<evidence type="ECO:0000313" key="1">
    <source>
        <dbReference type="EMBL" id="KPV52104.1"/>
    </source>
</evidence>
<reference evidence="1 2" key="1">
    <citation type="submission" date="2015-09" db="EMBL/GenBank/DDBJ databases">
        <title>Draft genome sequence of Kouleothrix aurantiaca JCM 19913.</title>
        <authorList>
            <person name="Hemp J."/>
        </authorList>
    </citation>
    <scope>NUCLEOTIDE SEQUENCE [LARGE SCALE GENOMIC DNA]</scope>
    <source>
        <strain evidence="1 2">COM-B</strain>
    </source>
</reference>